<feature type="transmembrane region" description="Helical" evidence="6">
    <location>
        <begin position="50"/>
        <end position="67"/>
    </location>
</feature>
<dbReference type="Proteomes" id="UP000245790">
    <property type="component" value="Unassembled WGS sequence"/>
</dbReference>
<dbReference type="GO" id="GO:0016020">
    <property type="term" value="C:membrane"/>
    <property type="evidence" value="ECO:0007669"/>
    <property type="project" value="UniProtKB-SubCell"/>
</dbReference>
<dbReference type="PANTHER" id="PTHR12778">
    <property type="entry name" value="SOLUTE CARRIER FAMILY 33 ACETYL-COA TRANSPORTER -RELATED"/>
    <property type="match status" value="1"/>
</dbReference>
<evidence type="ECO:0000259" key="7">
    <source>
        <dbReference type="PROSITE" id="PS50850"/>
    </source>
</evidence>
<feature type="transmembrane region" description="Helical" evidence="6">
    <location>
        <begin position="113"/>
        <end position="134"/>
    </location>
</feature>
<evidence type="ECO:0000256" key="4">
    <source>
        <dbReference type="ARBA" id="ARBA00022989"/>
    </source>
</evidence>
<evidence type="ECO:0000256" key="3">
    <source>
        <dbReference type="ARBA" id="ARBA00022692"/>
    </source>
</evidence>
<protein>
    <submittedName>
        <fullName evidence="8">PAT family beta-lactamase induction signal transducer AmpG</fullName>
    </submittedName>
</protein>
<dbReference type="PROSITE" id="PS50850">
    <property type="entry name" value="MFS"/>
    <property type="match status" value="1"/>
</dbReference>
<dbReference type="SUPFAM" id="SSF103473">
    <property type="entry name" value="MFS general substrate transporter"/>
    <property type="match status" value="1"/>
</dbReference>
<name>A0A316G107_9GAMM</name>
<dbReference type="InterPro" id="IPR020846">
    <property type="entry name" value="MFS_dom"/>
</dbReference>
<keyword evidence="4 6" id="KW-1133">Transmembrane helix</keyword>
<dbReference type="PANTHER" id="PTHR12778:SF10">
    <property type="entry name" value="MAJOR FACILITATOR SUPERFAMILY DOMAIN-CONTAINING PROTEIN 3"/>
    <property type="match status" value="1"/>
</dbReference>
<reference evidence="8 9" key="1">
    <citation type="submission" date="2018-05" db="EMBL/GenBank/DDBJ databases">
        <title>Genomic Encyclopedia of Type Strains, Phase IV (KMG-IV): sequencing the most valuable type-strain genomes for metagenomic binning, comparative biology and taxonomic classification.</title>
        <authorList>
            <person name="Goeker M."/>
        </authorList>
    </citation>
    <scope>NUCLEOTIDE SEQUENCE [LARGE SCALE GENOMIC DNA]</scope>
    <source>
        <strain evidence="8 9">DSM 25350</strain>
    </source>
</reference>
<feature type="transmembrane region" description="Helical" evidence="6">
    <location>
        <begin position="361"/>
        <end position="381"/>
    </location>
</feature>
<dbReference type="EMBL" id="QGGU01000001">
    <property type="protein sequence ID" value="PWK54293.1"/>
    <property type="molecule type" value="Genomic_DNA"/>
</dbReference>
<feature type="transmembrane region" description="Helical" evidence="6">
    <location>
        <begin position="21"/>
        <end position="44"/>
    </location>
</feature>
<accession>A0A316G107</accession>
<dbReference type="GO" id="GO:0022857">
    <property type="term" value="F:transmembrane transporter activity"/>
    <property type="evidence" value="ECO:0007669"/>
    <property type="project" value="InterPro"/>
</dbReference>
<dbReference type="RefSeq" id="WP_109761417.1">
    <property type="nucleotide sequence ID" value="NZ_QGGU01000001.1"/>
</dbReference>
<feature type="transmembrane region" description="Helical" evidence="6">
    <location>
        <begin position="387"/>
        <end position="407"/>
    </location>
</feature>
<proteinExistence type="predicted"/>
<evidence type="ECO:0000256" key="2">
    <source>
        <dbReference type="ARBA" id="ARBA00022448"/>
    </source>
</evidence>
<gene>
    <name evidence="8" type="ORF">C8D97_101141</name>
</gene>
<dbReference type="NCBIfam" id="TIGR00901">
    <property type="entry name" value="2A0125"/>
    <property type="match status" value="1"/>
</dbReference>
<feature type="transmembrane region" description="Helical" evidence="6">
    <location>
        <begin position="228"/>
        <end position="245"/>
    </location>
</feature>
<dbReference type="InterPro" id="IPR004752">
    <property type="entry name" value="AmpG_permease/AT-1"/>
</dbReference>
<dbReference type="Pfam" id="PF07690">
    <property type="entry name" value="MFS_1"/>
    <property type="match status" value="1"/>
</dbReference>
<evidence type="ECO:0000313" key="9">
    <source>
        <dbReference type="Proteomes" id="UP000245790"/>
    </source>
</evidence>
<evidence type="ECO:0000313" key="8">
    <source>
        <dbReference type="EMBL" id="PWK54293.1"/>
    </source>
</evidence>
<keyword evidence="9" id="KW-1185">Reference proteome</keyword>
<organism evidence="8 9">
    <name type="scientific">Pleionea mediterranea</name>
    <dbReference type="NCBI Taxonomy" id="523701"/>
    <lineage>
        <taxon>Bacteria</taxon>
        <taxon>Pseudomonadati</taxon>
        <taxon>Pseudomonadota</taxon>
        <taxon>Gammaproteobacteria</taxon>
        <taxon>Oceanospirillales</taxon>
        <taxon>Pleioneaceae</taxon>
        <taxon>Pleionea</taxon>
    </lineage>
</organism>
<dbReference type="CDD" id="cd17486">
    <property type="entry name" value="MFS_AmpG_like"/>
    <property type="match status" value="1"/>
</dbReference>
<feature type="transmembrane region" description="Helical" evidence="6">
    <location>
        <begin position="88"/>
        <end position="107"/>
    </location>
</feature>
<feature type="transmembrane region" description="Helical" evidence="6">
    <location>
        <begin position="180"/>
        <end position="199"/>
    </location>
</feature>
<feature type="domain" description="Major facilitator superfamily (MFS) profile" evidence="7">
    <location>
        <begin position="19"/>
        <end position="413"/>
    </location>
</feature>
<comment type="subcellular location">
    <subcellularLocation>
        <location evidence="1">Membrane</location>
        <topology evidence="1">Multi-pass membrane protein</topology>
    </subcellularLocation>
</comment>
<keyword evidence="3 6" id="KW-0812">Transmembrane</keyword>
<evidence type="ECO:0000256" key="6">
    <source>
        <dbReference type="SAM" id="Phobius"/>
    </source>
</evidence>
<feature type="transmembrane region" description="Helical" evidence="6">
    <location>
        <begin position="299"/>
        <end position="319"/>
    </location>
</feature>
<keyword evidence="2" id="KW-0813">Transport</keyword>
<feature type="transmembrane region" description="Helical" evidence="6">
    <location>
        <begin position="325"/>
        <end position="349"/>
    </location>
</feature>
<dbReference type="InterPro" id="IPR036259">
    <property type="entry name" value="MFS_trans_sf"/>
</dbReference>
<evidence type="ECO:0000256" key="1">
    <source>
        <dbReference type="ARBA" id="ARBA00004141"/>
    </source>
</evidence>
<dbReference type="OrthoDB" id="9787815at2"/>
<comment type="caution">
    <text evidence="8">The sequence shown here is derived from an EMBL/GenBank/DDBJ whole genome shotgun (WGS) entry which is preliminary data.</text>
</comment>
<evidence type="ECO:0000256" key="5">
    <source>
        <dbReference type="ARBA" id="ARBA00023136"/>
    </source>
</evidence>
<sequence>MTQIIKEKKTLKQALLNKRMLICILIGFSSGLPLYLLIQFVPLWLREHGVDLTTIGLFGIVLFPYTWKFLWSPIMDRYVPPFLGRRRGWMLITQISLIVLMGILAMFNPAKDIAAIAVIVGFIAFFSASQDIVIDAYRRELLPDEELGAGTGFSIQAYRYSSFIPSGIGFIVADFMGWQAAHWFVSIFMLVGIITTLFIDETSKAGDEPQSIREAVVEPFKEFFNRDGYRSAIMILLFMLLYKLGDNMATALETPFFSDMGFSALEIGTIAKISKTVSAAVGTIIGGIIMIKLGINRSLWIFGIFQMISILGYLALALVGNNAVMLAVATSLEYLGVGLGSVALIAYMSRSTNKHFTATQFALFSSLVSIPRTFVGAASGYTIEHIGYAQFFVVCFLCAIPGMLMLFKIAPWNSKKESTENQSAQQTTAE</sequence>
<dbReference type="InterPro" id="IPR011701">
    <property type="entry name" value="MFS"/>
</dbReference>
<dbReference type="AlphaFoldDB" id="A0A316G107"/>
<dbReference type="Gene3D" id="1.20.1250.20">
    <property type="entry name" value="MFS general substrate transporter like domains"/>
    <property type="match status" value="2"/>
</dbReference>
<keyword evidence="5 6" id="KW-0472">Membrane</keyword>